<dbReference type="InterPro" id="IPR035992">
    <property type="entry name" value="Ricin_B-like_lectins"/>
</dbReference>
<dbReference type="Pfam" id="PF00652">
    <property type="entry name" value="Ricin_B_lectin"/>
    <property type="match status" value="1"/>
</dbReference>
<proteinExistence type="predicted"/>
<feature type="chain" id="PRO_5045356745" description="Ricin B lectin domain-containing protein" evidence="3">
    <location>
        <begin position="34"/>
        <end position="440"/>
    </location>
</feature>
<feature type="region of interest" description="Disordered" evidence="1">
    <location>
        <begin position="365"/>
        <end position="405"/>
    </location>
</feature>
<dbReference type="PROSITE" id="PS51318">
    <property type="entry name" value="TAT"/>
    <property type="match status" value="1"/>
</dbReference>
<feature type="transmembrane region" description="Helical" evidence="2">
    <location>
        <begin position="407"/>
        <end position="428"/>
    </location>
</feature>
<dbReference type="NCBIfam" id="TIGR01167">
    <property type="entry name" value="LPXTG_anchor"/>
    <property type="match status" value="1"/>
</dbReference>
<name>A0ABQ2UNV7_9ACTN</name>
<dbReference type="Proteomes" id="UP000654471">
    <property type="component" value="Unassembled WGS sequence"/>
</dbReference>
<keyword evidence="2" id="KW-1133">Transmembrane helix</keyword>
<dbReference type="PROSITE" id="PS50231">
    <property type="entry name" value="RICIN_B_LECTIN"/>
    <property type="match status" value="1"/>
</dbReference>
<dbReference type="Gene3D" id="2.80.10.50">
    <property type="match status" value="1"/>
</dbReference>
<dbReference type="InterPro" id="IPR006311">
    <property type="entry name" value="TAT_signal"/>
</dbReference>
<evidence type="ECO:0000313" key="5">
    <source>
        <dbReference type="EMBL" id="GGU46914.1"/>
    </source>
</evidence>
<dbReference type="SUPFAM" id="SSF50370">
    <property type="entry name" value="Ricin B-like lectins"/>
    <property type="match status" value="1"/>
</dbReference>
<gene>
    <name evidence="5" type="ORF">GCM10010211_08270</name>
</gene>
<evidence type="ECO:0000256" key="2">
    <source>
        <dbReference type="SAM" id="Phobius"/>
    </source>
</evidence>
<organism evidence="5 6">
    <name type="scientific">Streptomyces albospinus</name>
    <dbReference type="NCBI Taxonomy" id="285515"/>
    <lineage>
        <taxon>Bacteria</taxon>
        <taxon>Bacillati</taxon>
        <taxon>Actinomycetota</taxon>
        <taxon>Actinomycetes</taxon>
        <taxon>Kitasatosporales</taxon>
        <taxon>Streptomycetaceae</taxon>
        <taxon>Streptomyces</taxon>
    </lineage>
</organism>
<reference evidence="6" key="1">
    <citation type="journal article" date="2019" name="Int. J. Syst. Evol. Microbiol.">
        <title>The Global Catalogue of Microorganisms (GCM) 10K type strain sequencing project: providing services to taxonomists for standard genome sequencing and annotation.</title>
        <authorList>
            <consortium name="The Broad Institute Genomics Platform"/>
            <consortium name="The Broad Institute Genome Sequencing Center for Infectious Disease"/>
            <person name="Wu L."/>
            <person name="Ma J."/>
        </authorList>
    </citation>
    <scope>NUCLEOTIDE SEQUENCE [LARGE SCALE GENOMIC DNA]</scope>
    <source>
        <strain evidence="6">JCM 3399</strain>
    </source>
</reference>
<dbReference type="InterPro" id="IPR000772">
    <property type="entry name" value="Ricin_B_lectin"/>
</dbReference>
<keyword evidence="2" id="KW-0472">Membrane</keyword>
<accession>A0ABQ2UNV7</accession>
<dbReference type="SMART" id="SM00458">
    <property type="entry name" value="RICIN"/>
    <property type="match status" value="1"/>
</dbReference>
<feature type="signal peptide" evidence="3">
    <location>
        <begin position="1"/>
        <end position="33"/>
    </location>
</feature>
<dbReference type="Pfam" id="PF11958">
    <property type="entry name" value="DUF3472"/>
    <property type="match status" value="1"/>
</dbReference>
<keyword evidence="3" id="KW-0732">Signal</keyword>
<comment type="caution">
    <text evidence="5">The sequence shown here is derived from an EMBL/GenBank/DDBJ whole genome shotgun (WGS) entry which is preliminary data.</text>
</comment>
<evidence type="ECO:0000256" key="1">
    <source>
        <dbReference type="SAM" id="MobiDB-lite"/>
    </source>
</evidence>
<evidence type="ECO:0000256" key="3">
    <source>
        <dbReference type="SAM" id="SignalP"/>
    </source>
</evidence>
<feature type="domain" description="Ricin B lectin" evidence="4">
    <location>
        <begin position="256"/>
        <end position="380"/>
    </location>
</feature>
<protein>
    <recommendedName>
        <fullName evidence="4">Ricin B lectin domain-containing protein</fullName>
    </recommendedName>
</protein>
<dbReference type="EMBL" id="BMRP01000002">
    <property type="protein sequence ID" value="GGU46914.1"/>
    <property type="molecule type" value="Genomic_DNA"/>
</dbReference>
<evidence type="ECO:0000313" key="6">
    <source>
        <dbReference type="Proteomes" id="UP000654471"/>
    </source>
</evidence>
<keyword evidence="2" id="KW-0812">Transmembrane</keyword>
<dbReference type="RefSeq" id="WP_189296455.1">
    <property type="nucleotide sequence ID" value="NZ_BMRP01000002.1"/>
</dbReference>
<evidence type="ECO:0000259" key="4">
    <source>
        <dbReference type="SMART" id="SM00458"/>
    </source>
</evidence>
<sequence>MTKRPTRHRLLAGALSLGLAAGLGTLATSPAAAENGHTPGTYTNYSFPDGTSSLHDVSWTTTPAYDPGYASEIFWSHQFDFDNHRVGYIGMQSNGGSPRKLLFSAWDTTEAKPGSPGSSCEAFGGEGSGQHCSVPLDWRAGHTYRFQVAATGQGWFRATVTDTTSDTTTDLGSIKTTATGISPDNMVDWTEYFEWNDPRATCYDQPNSAAAFGLPKGDGGTVTASVASTETGTSCKAGAKVEVTEEGSVQRNAIDNTARGTLRNGHACLAVRAPGNHAETSLASCTVATDRAWVHAADRTLRLASNRCLSEENSAVLARDCAGAPGDGKVDDPAKLWAYDTALRTLKNKESGRCLTAAPDSIPATEPCTPGNAAQTWTIPTRDGARTPPEHPQPAALPRTGGDSSPLPLLLGGGIALIVGGTATALAIRRRRARTVRARD</sequence>
<dbReference type="InterPro" id="IPR021862">
    <property type="entry name" value="DUF3472"/>
</dbReference>
<keyword evidence="6" id="KW-1185">Reference proteome</keyword>